<feature type="region of interest" description="Disordered" evidence="1">
    <location>
        <begin position="203"/>
        <end position="235"/>
    </location>
</feature>
<dbReference type="SUPFAM" id="SSF56349">
    <property type="entry name" value="DNA breaking-rejoining enzymes"/>
    <property type="match status" value="1"/>
</dbReference>
<evidence type="ECO:0000313" key="2">
    <source>
        <dbReference type="EMBL" id="VDK52299.1"/>
    </source>
</evidence>
<dbReference type="AlphaFoldDB" id="A0A3P6QTR6"/>
<dbReference type="Proteomes" id="UP000271889">
    <property type="component" value="Unassembled WGS sequence"/>
</dbReference>
<dbReference type="GO" id="GO:0003677">
    <property type="term" value="F:DNA binding"/>
    <property type="evidence" value="ECO:0007669"/>
    <property type="project" value="InterPro"/>
</dbReference>
<accession>A0A3P6QTR6</accession>
<reference evidence="2 3" key="1">
    <citation type="submission" date="2018-11" db="EMBL/GenBank/DDBJ databases">
        <authorList>
            <consortium name="Pathogen Informatics"/>
        </authorList>
    </citation>
    <scope>NUCLEOTIDE SEQUENCE [LARGE SCALE GENOMIC DNA]</scope>
</reference>
<keyword evidence="3" id="KW-1185">Reference proteome</keyword>
<protein>
    <submittedName>
        <fullName evidence="2">Uncharacterized protein</fullName>
    </submittedName>
</protein>
<dbReference type="InterPro" id="IPR011010">
    <property type="entry name" value="DNA_brk_join_enz"/>
</dbReference>
<dbReference type="EMBL" id="UYRV01005105">
    <property type="protein sequence ID" value="VDK52299.1"/>
    <property type="molecule type" value="Genomic_DNA"/>
</dbReference>
<evidence type="ECO:0000313" key="3">
    <source>
        <dbReference type="Proteomes" id="UP000271889"/>
    </source>
</evidence>
<organism evidence="2 3">
    <name type="scientific">Cylicostephanus goldi</name>
    <name type="common">Nematode worm</name>
    <dbReference type="NCBI Taxonomy" id="71465"/>
    <lineage>
        <taxon>Eukaryota</taxon>
        <taxon>Metazoa</taxon>
        <taxon>Ecdysozoa</taxon>
        <taxon>Nematoda</taxon>
        <taxon>Chromadorea</taxon>
        <taxon>Rhabditida</taxon>
        <taxon>Rhabditina</taxon>
        <taxon>Rhabditomorpha</taxon>
        <taxon>Strongyloidea</taxon>
        <taxon>Strongylidae</taxon>
        <taxon>Cylicostephanus</taxon>
    </lineage>
</organism>
<proteinExistence type="predicted"/>
<sequence length="235" mass="26724">MQNPLELGTSLFLFPGAYIVNRAQQKAIYIHISIRQFFRQTPKPLDIRANNCLRTKLCSRIAEKQGIDRRTIEQPTSAFFLKYNGEPITRTNVQRLLKGFLNKSGLGSLRISCNTSRHDAARIQYERFFSASYQEYSPVDKDLAVLEGHKPRTQLLNYNDNYIVACATAYHKLQVFADEEARKHAERVDRVCRMVHIVDLGLSETAEDESSEHSSSSSDDDDDDEGNRSSCSSVP</sequence>
<gene>
    <name evidence="2" type="ORF">CGOC_LOCUS2315</name>
</gene>
<name>A0A3P6QTR6_CYLGO</name>
<evidence type="ECO:0000256" key="1">
    <source>
        <dbReference type="SAM" id="MobiDB-lite"/>
    </source>
</evidence>